<keyword evidence="3" id="KW-1185">Reference proteome</keyword>
<protein>
    <submittedName>
        <fullName evidence="2">Uncharacterized protein</fullName>
    </submittedName>
</protein>
<dbReference type="AlphaFoldDB" id="A0A158DH72"/>
<dbReference type="Proteomes" id="UP000054911">
    <property type="component" value="Unassembled WGS sequence"/>
</dbReference>
<dbReference type="RefSeq" id="WP_061179146.1">
    <property type="nucleotide sequence ID" value="NZ_FCOE02000039.1"/>
</dbReference>
<proteinExistence type="predicted"/>
<dbReference type="STRING" id="1777141.AWB80_06890"/>
<feature type="region of interest" description="Disordered" evidence="1">
    <location>
        <begin position="190"/>
        <end position="214"/>
    </location>
</feature>
<reference evidence="2" key="1">
    <citation type="submission" date="2016-01" db="EMBL/GenBank/DDBJ databases">
        <authorList>
            <person name="Peeters C."/>
        </authorList>
    </citation>
    <scope>NUCLEOTIDE SEQUENCE [LARGE SCALE GENOMIC DNA]</scope>
    <source>
        <strain evidence="2">LMG 29323</strain>
    </source>
</reference>
<evidence type="ECO:0000256" key="1">
    <source>
        <dbReference type="SAM" id="MobiDB-lite"/>
    </source>
</evidence>
<accession>A0A158DH72</accession>
<dbReference type="EMBL" id="FCOE02000039">
    <property type="protein sequence ID" value="SAK93918.1"/>
    <property type="molecule type" value="Genomic_DNA"/>
</dbReference>
<sequence length="214" mass="24608">MSTLQHSFVDYAALRAQARRALATRFPDYFRDRDAIFDVSRAFYAWDEFDKSATFETSINLFKKKHPVTIVVTALHIGFRMWQPSGERLGVFDCELYRVDGDVWVLMTNTFDVEDSWLFTREQTERLANQKFWQKGHTPLIRGEKTIVHAFVSPQRGLSSTREAFGYLSAAIEIYTGNQARIEAKEAAEKAAKEARREAARARKEANAAKTEIE</sequence>
<comment type="caution">
    <text evidence="2">The sequence shown here is derived from an EMBL/GenBank/DDBJ whole genome shotgun (WGS) entry which is preliminary data.</text>
</comment>
<gene>
    <name evidence="2" type="ORF">AWB80_06890</name>
</gene>
<name>A0A158DH72_9BURK</name>
<evidence type="ECO:0000313" key="2">
    <source>
        <dbReference type="EMBL" id="SAK93918.1"/>
    </source>
</evidence>
<evidence type="ECO:0000313" key="3">
    <source>
        <dbReference type="Proteomes" id="UP000054911"/>
    </source>
</evidence>
<organism evidence="2 3">
    <name type="scientific">Caballeronia pedi</name>
    <dbReference type="NCBI Taxonomy" id="1777141"/>
    <lineage>
        <taxon>Bacteria</taxon>
        <taxon>Pseudomonadati</taxon>
        <taxon>Pseudomonadota</taxon>
        <taxon>Betaproteobacteria</taxon>
        <taxon>Burkholderiales</taxon>
        <taxon>Burkholderiaceae</taxon>
        <taxon>Caballeronia</taxon>
    </lineage>
</organism>